<comment type="similarity">
    <text evidence="1">Belongs to the ABC transporter superfamily.</text>
</comment>
<keyword evidence="5 10" id="KW-0067">ATP-binding</keyword>
<dbReference type="PROSITE" id="PS00211">
    <property type="entry name" value="ABC_TRANSPORTER_1"/>
    <property type="match status" value="1"/>
</dbReference>
<evidence type="ECO:0000313" key="11">
    <source>
        <dbReference type="Proteomes" id="UP000094578"/>
    </source>
</evidence>
<dbReference type="SMART" id="SM00382">
    <property type="entry name" value="AAA"/>
    <property type="match status" value="1"/>
</dbReference>
<evidence type="ECO:0000256" key="1">
    <source>
        <dbReference type="ARBA" id="ARBA00005417"/>
    </source>
</evidence>
<evidence type="ECO:0000259" key="9">
    <source>
        <dbReference type="PROSITE" id="PS50893"/>
    </source>
</evidence>
<dbReference type="RefSeq" id="WP_069326768.1">
    <property type="nucleotide sequence ID" value="NZ_MDER01000031.1"/>
</dbReference>
<evidence type="ECO:0000256" key="4">
    <source>
        <dbReference type="ARBA" id="ARBA00022741"/>
    </source>
</evidence>
<dbReference type="STRING" id="1886670.PTI45_01348"/>
<dbReference type="GO" id="GO:0016887">
    <property type="term" value="F:ATP hydrolysis activity"/>
    <property type="evidence" value="ECO:0007669"/>
    <property type="project" value="InterPro"/>
</dbReference>
<dbReference type="GO" id="GO:0006865">
    <property type="term" value="P:amino acid transport"/>
    <property type="evidence" value="ECO:0007669"/>
    <property type="project" value="UniProtKB-KW"/>
</dbReference>
<reference evidence="10 11" key="1">
    <citation type="submission" date="2016-08" db="EMBL/GenBank/DDBJ databases">
        <title>Genome sequencing of Paenibacillus sp. TI45-13ar, isolated from Korean traditional nuruk.</title>
        <authorList>
            <person name="Kim S.-J."/>
        </authorList>
    </citation>
    <scope>NUCLEOTIDE SEQUENCE [LARGE SCALE GENOMIC DNA]</scope>
    <source>
        <strain evidence="10 11">TI45-13ar</strain>
    </source>
</reference>
<dbReference type="InterPro" id="IPR003593">
    <property type="entry name" value="AAA+_ATPase"/>
</dbReference>
<dbReference type="InterPro" id="IPR041701">
    <property type="entry name" value="MetN_ABC"/>
</dbReference>
<dbReference type="PANTHER" id="PTHR43166">
    <property type="entry name" value="AMINO ACID IMPORT ATP-BINDING PROTEIN"/>
    <property type="match status" value="1"/>
</dbReference>
<comment type="caution">
    <text evidence="10">The sequence shown here is derived from an EMBL/GenBank/DDBJ whole genome shotgun (WGS) entry which is preliminary data.</text>
</comment>
<name>A0A1E3L6E0_9BACL</name>
<evidence type="ECO:0000313" key="10">
    <source>
        <dbReference type="EMBL" id="ODP29339.1"/>
    </source>
</evidence>
<accession>A0A1E3L6E0</accession>
<dbReference type="SUPFAM" id="SSF52540">
    <property type="entry name" value="P-loop containing nucleoside triphosphate hydrolases"/>
    <property type="match status" value="1"/>
</dbReference>
<dbReference type="InterPro" id="IPR027417">
    <property type="entry name" value="P-loop_NTPase"/>
</dbReference>
<keyword evidence="8" id="KW-0472">Membrane</keyword>
<dbReference type="Proteomes" id="UP000094578">
    <property type="component" value="Unassembled WGS sequence"/>
</dbReference>
<feature type="domain" description="ABC transporter" evidence="9">
    <location>
        <begin position="2"/>
        <end position="241"/>
    </location>
</feature>
<evidence type="ECO:0000256" key="7">
    <source>
        <dbReference type="ARBA" id="ARBA00022970"/>
    </source>
</evidence>
<dbReference type="InterPro" id="IPR003439">
    <property type="entry name" value="ABC_transporter-like_ATP-bd"/>
</dbReference>
<organism evidence="10 11">
    <name type="scientific">Paenibacillus nuruki</name>
    <dbReference type="NCBI Taxonomy" id="1886670"/>
    <lineage>
        <taxon>Bacteria</taxon>
        <taxon>Bacillati</taxon>
        <taxon>Bacillota</taxon>
        <taxon>Bacilli</taxon>
        <taxon>Bacillales</taxon>
        <taxon>Paenibacillaceae</taxon>
        <taxon>Paenibacillus</taxon>
    </lineage>
</organism>
<dbReference type="PROSITE" id="PS50893">
    <property type="entry name" value="ABC_TRANSPORTER_2"/>
    <property type="match status" value="1"/>
</dbReference>
<keyword evidence="7" id="KW-0029">Amino-acid transport</keyword>
<keyword evidence="11" id="KW-1185">Reference proteome</keyword>
<dbReference type="InterPro" id="IPR050086">
    <property type="entry name" value="MetN_ABC_transporter-like"/>
</dbReference>
<dbReference type="GO" id="GO:0005524">
    <property type="term" value="F:ATP binding"/>
    <property type="evidence" value="ECO:0007669"/>
    <property type="project" value="UniProtKB-KW"/>
</dbReference>
<keyword evidence="6" id="KW-1278">Translocase</keyword>
<evidence type="ECO:0000256" key="2">
    <source>
        <dbReference type="ARBA" id="ARBA00022448"/>
    </source>
</evidence>
<keyword evidence="4" id="KW-0547">Nucleotide-binding</keyword>
<keyword evidence="10" id="KW-0449">Lipoprotein</keyword>
<protein>
    <submittedName>
        <fullName evidence="10">Lipoprotein-releasing system ATP-binding protein LolD</fullName>
    </submittedName>
</protein>
<keyword evidence="3" id="KW-1003">Cell membrane</keyword>
<evidence type="ECO:0000256" key="6">
    <source>
        <dbReference type="ARBA" id="ARBA00022967"/>
    </source>
</evidence>
<dbReference type="AlphaFoldDB" id="A0A1E3L6E0"/>
<dbReference type="EMBL" id="MDER01000031">
    <property type="protein sequence ID" value="ODP29339.1"/>
    <property type="molecule type" value="Genomic_DNA"/>
</dbReference>
<evidence type="ECO:0000256" key="8">
    <source>
        <dbReference type="ARBA" id="ARBA00023136"/>
    </source>
</evidence>
<dbReference type="GO" id="GO:0005886">
    <property type="term" value="C:plasma membrane"/>
    <property type="evidence" value="ECO:0007669"/>
    <property type="project" value="UniProtKB-ARBA"/>
</dbReference>
<dbReference type="InterPro" id="IPR017871">
    <property type="entry name" value="ABC_transporter-like_CS"/>
</dbReference>
<dbReference type="PATRIC" id="fig|1886670.3.peg.1373"/>
<dbReference type="FunFam" id="3.40.50.300:FF:000056">
    <property type="entry name" value="Cell division ATP-binding protein FtsE"/>
    <property type="match status" value="1"/>
</dbReference>
<dbReference type="Gene3D" id="3.40.50.300">
    <property type="entry name" value="P-loop containing nucleotide triphosphate hydrolases"/>
    <property type="match status" value="1"/>
</dbReference>
<dbReference type="Pfam" id="PF00005">
    <property type="entry name" value="ABC_tran"/>
    <property type="match status" value="1"/>
</dbReference>
<dbReference type="PANTHER" id="PTHR43166:SF30">
    <property type="entry name" value="METHIONINE IMPORT ATP-BINDING PROTEIN METN"/>
    <property type="match status" value="1"/>
</dbReference>
<evidence type="ECO:0000256" key="5">
    <source>
        <dbReference type="ARBA" id="ARBA00022840"/>
    </source>
</evidence>
<evidence type="ECO:0000256" key="3">
    <source>
        <dbReference type="ARBA" id="ARBA00022475"/>
    </source>
</evidence>
<keyword evidence="2" id="KW-0813">Transport</keyword>
<gene>
    <name evidence="10" type="ORF">PTI45_01348</name>
</gene>
<dbReference type="CDD" id="cd03258">
    <property type="entry name" value="ABC_MetN_methionine_transporter"/>
    <property type="match status" value="1"/>
</dbReference>
<sequence>MISLESVSKYFGKIGNTNAAVQDVSLHIERGMIHGIIGSSGAGKSTLLRMMNILERPDQGVVIVNGKRLTGLSDHQLRLARQQIGMVFQQFNLVHNRTVRKNIEIPLELAGVPKSERQQRVLECLELVGLLDKGNAYPAQLSGGQKQRVGIARAIANHPQVLLCDEPTSALDPKTTAGILDVLRQINQQLGVTIVIVTHEMDVVRSLCDTVSVMEQGKITESFSRAQDGFTASPAYTLSYREQLLGYKEGE</sequence>
<proteinExistence type="inferred from homology"/>